<protein>
    <recommendedName>
        <fullName evidence="3">Reverse transcriptase Ty1/copia-type domain-containing protein</fullName>
    </recommendedName>
</protein>
<dbReference type="Proteomes" id="UP001151760">
    <property type="component" value="Unassembled WGS sequence"/>
</dbReference>
<name>A0ABQ5CID2_9ASTR</name>
<gene>
    <name evidence="1" type="ORF">Tco_0906372</name>
</gene>
<sequence>MFDEYFKSPSVVSTPISATTVIPSDTVRASSSTTIDQEAPSLSNSLNIEATNSPLNSTNVETNKEAVEFDSDTFTNPFVPLETSSAESSLRIIDSSNIHTFQQPLIYTKRWTKDHPFTIIIGDPSKHELVPRPDRAMIINLKWIFKVKLDEYGGMLKNKARFVAKDGCEDGISELDCKGRGVRESTRRSKLDEDPNKTPVDTTRYRGMVGSLMYLITSHLDLVFVVCMYARYQAKPTKKHLTAVKRVFWYLKETINMGMWYPKDTGLNLTIFADADHARCQDTRRSTSESAQFLREKLVSWSSKKQKCIAISTTEAEYISLSGCCAQILWMRS</sequence>
<evidence type="ECO:0008006" key="3">
    <source>
        <dbReference type="Google" id="ProtNLM"/>
    </source>
</evidence>
<proteinExistence type="predicted"/>
<reference evidence="1" key="2">
    <citation type="submission" date="2022-01" db="EMBL/GenBank/DDBJ databases">
        <authorList>
            <person name="Yamashiro T."/>
            <person name="Shiraishi A."/>
            <person name="Satake H."/>
            <person name="Nakayama K."/>
        </authorList>
    </citation>
    <scope>NUCLEOTIDE SEQUENCE</scope>
</reference>
<accession>A0ABQ5CID2</accession>
<dbReference type="PANTHER" id="PTHR11439">
    <property type="entry name" value="GAG-POL-RELATED RETROTRANSPOSON"/>
    <property type="match status" value="1"/>
</dbReference>
<evidence type="ECO:0000313" key="1">
    <source>
        <dbReference type="EMBL" id="GJT26097.1"/>
    </source>
</evidence>
<keyword evidence="2" id="KW-1185">Reference proteome</keyword>
<evidence type="ECO:0000313" key="2">
    <source>
        <dbReference type="Proteomes" id="UP001151760"/>
    </source>
</evidence>
<dbReference type="PANTHER" id="PTHR11439:SF483">
    <property type="entry name" value="PEPTIDE SYNTHASE GLIP-LIKE, PUTATIVE (AFU_ORTHOLOGUE AFUA_3G12920)-RELATED"/>
    <property type="match status" value="1"/>
</dbReference>
<comment type="caution">
    <text evidence="1">The sequence shown here is derived from an EMBL/GenBank/DDBJ whole genome shotgun (WGS) entry which is preliminary data.</text>
</comment>
<organism evidence="1 2">
    <name type="scientific">Tanacetum coccineum</name>
    <dbReference type="NCBI Taxonomy" id="301880"/>
    <lineage>
        <taxon>Eukaryota</taxon>
        <taxon>Viridiplantae</taxon>
        <taxon>Streptophyta</taxon>
        <taxon>Embryophyta</taxon>
        <taxon>Tracheophyta</taxon>
        <taxon>Spermatophyta</taxon>
        <taxon>Magnoliopsida</taxon>
        <taxon>eudicotyledons</taxon>
        <taxon>Gunneridae</taxon>
        <taxon>Pentapetalae</taxon>
        <taxon>asterids</taxon>
        <taxon>campanulids</taxon>
        <taxon>Asterales</taxon>
        <taxon>Asteraceae</taxon>
        <taxon>Asteroideae</taxon>
        <taxon>Anthemideae</taxon>
        <taxon>Anthemidinae</taxon>
        <taxon>Tanacetum</taxon>
    </lineage>
</organism>
<reference evidence="1" key="1">
    <citation type="journal article" date="2022" name="Int. J. Mol. Sci.">
        <title>Draft Genome of Tanacetum Coccineum: Genomic Comparison of Closely Related Tanacetum-Family Plants.</title>
        <authorList>
            <person name="Yamashiro T."/>
            <person name="Shiraishi A."/>
            <person name="Nakayama K."/>
            <person name="Satake H."/>
        </authorList>
    </citation>
    <scope>NUCLEOTIDE SEQUENCE</scope>
</reference>
<dbReference type="EMBL" id="BQNB010014265">
    <property type="protein sequence ID" value="GJT26097.1"/>
    <property type="molecule type" value="Genomic_DNA"/>
</dbReference>
<dbReference type="CDD" id="cd09272">
    <property type="entry name" value="RNase_HI_RT_Ty1"/>
    <property type="match status" value="1"/>
</dbReference>